<organism evidence="18 19">
    <name type="scientific">Luedemannella flava</name>
    <dbReference type="NCBI Taxonomy" id="349316"/>
    <lineage>
        <taxon>Bacteria</taxon>
        <taxon>Bacillati</taxon>
        <taxon>Actinomycetota</taxon>
        <taxon>Actinomycetes</taxon>
        <taxon>Micromonosporales</taxon>
        <taxon>Micromonosporaceae</taxon>
        <taxon>Luedemannella</taxon>
    </lineage>
</organism>
<evidence type="ECO:0000313" key="18">
    <source>
        <dbReference type="EMBL" id="GAA1828860.1"/>
    </source>
</evidence>
<feature type="transmembrane region" description="Helical" evidence="16">
    <location>
        <begin position="145"/>
        <end position="163"/>
    </location>
</feature>
<dbReference type="PANTHER" id="PTHR22888">
    <property type="entry name" value="CYTOCHROME C OXIDASE, SUBUNIT II"/>
    <property type="match status" value="1"/>
</dbReference>
<dbReference type="PROSITE" id="PS00078">
    <property type="entry name" value="COX2"/>
    <property type="match status" value="1"/>
</dbReference>
<sequence length="339" mass="37479">MCDSSSVDLVVSACPGHGLSNDAEALLRRQEHVVAERLSGPDRQRNTPVRRRRTAARLLGLAGTGIALVVSLTGCSVDDIFYFGWPKGGITQHSQRMFDMWIGSAIAALVVGVFVWALIFWCVVRYRKRGEELPPQTRYNLPIELLYSVAPFLVISVLFYYTAIIQTDVNKIPENPDVTISVTAFKWNWEFSYDGQNGPGGVPVSTVGSSDYIPVLVVPVNKTIVFKLHAEDVIHSFWVPEILFKRDVFPGNVVNKFAITVEQTGPYVGRCAELCGTYHSMMNFELRAVTPEQYEKFITAKKAGKTTPEALAAAGFSGKDLYATTTVPFETKRDANTAS</sequence>
<evidence type="ECO:0000256" key="13">
    <source>
        <dbReference type="ARBA" id="ARBA00024688"/>
    </source>
</evidence>
<evidence type="ECO:0000256" key="10">
    <source>
        <dbReference type="ARBA" id="ARBA00022989"/>
    </source>
</evidence>
<keyword evidence="19" id="KW-1185">Reference proteome</keyword>
<proteinExistence type="inferred from homology"/>
<evidence type="ECO:0000256" key="6">
    <source>
        <dbReference type="ARBA" id="ARBA00022692"/>
    </source>
</evidence>
<keyword evidence="4" id="KW-0813">Transport</keyword>
<reference evidence="18 19" key="1">
    <citation type="journal article" date="2019" name="Int. J. Syst. Evol. Microbiol.">
        <title>The Global Catalogue of Microorganisms (GCM) 10K type strain sequencing project: providing services to taxonomists for standard genome sequencing and annotation.</title>
        <authorList>
            <consortium name="The Broad Institute Genomics Platform"/>
            <consortium name="The Broad Institute Genome Sequencing Center for Infectious Disease"/>
            <person name="Wu L."/>
            <person name="Ma J."/>
        </authorList>
    </citation>
    <scope>NUCLEOTIDE SEQUENCE [LARGE SCALE GENOMIC DNA]</scope>
    <source>
        <strain evidence="18 19">JCM 13250</strain>
    </source>
</reference>
<dbReference type="InterPro" id="IPR008972">
    <property type="entry name" value="Cupredoxin"/>
</dbReference>
<keyword evidence="7" id="KW-0479">Metal-binding</keyword>
<evidence type="ECO:0000256" key="1">
    <source>
        <dbReference type="ARBA" id="ARBA00004141"/>
    </source>
</evidence>
<evidence type="ECO:0000256" key="12">
    <source>
        <dbReference type="ARBA" id="ARBA00023136"/>
    </source>
</evidence>
<feature type="transmembrane region" description="Helical" evidence="16">
    <location>
        <begin position="101"/>
        <end position="124"/>
    </location>
</feature>
<feature type="transmembrane region" description="Helical" evidence="16">
    <location>
        <begin position="58"/>
        <end position="81"/>
    </location>
</feature>
<dbReference type="Proteomes" id="UP001500218">
    <property type="component" value="Unassembled WGS sequence"/>
</dbReference>
<evidence type="ECO:0000256" key="2">
    <source>
        <dbReference type="ARBA" id="ARBA00007866"/>
    </source>
</evidence>
<evidence type="ECO:0000256" key="5">
    <source>
        <dbReference type="ARBA" id="ARBA00022660"/>
    </source>
</evidence>
<dbReference type="NCBIfam" id="TIGR02866">
    <property type="entry name" value="CoxB"/>
    <property type="match status" value="1"/>
</dbReference>
<evidence type="ECO:0000256" key="11">
    <source>
        <dbReference type="ARBA" id="ARBA00023008"/>
    </source>
</evidence>
<evidence type="ECO:0000256" key="4">
    <source>
        <dbReference type="ARBA" id="ARBA00022448"/>
    </source>
</evidence>
<evidence type="ECO:0000259" key="17">
    <source>
        <dbReference type="PROSITE" id="PS50857"/>
    </source>
</evidence>
<evidence type="ECO:0000256" key="9">
    <source>
        <dbReference type="ARBA" id="ARBA00022982"/>
    </source>
</evidence>
<name>A0ABN2MIX4_9ACTN</name>
<keyword evidence="12 16" id="KW-0472">Membrane</keyword>
<protein>
    <recommendedName>
        <fullName evidence="3">cytochrome-c oxidase</fullName>
        <ecNumber evidence="3">7.1.1.9</ecNumber>
    </recommendedName>
    <alternativeName>
        <fullName evidence="14">Cytochrome aa3 subunit 2</fullName>
    </alternativeName>
</protein>
<comment type="similarity">
    <text evidence="2">Belongs to the cytochrome c oxidase subunit 2 family.</text>
</comment>
<evidence type="ECO:0000256" key="7">
    <source>
        <dbReference type="ARBA" id="ARBA00022723"/>
    </source>
</evidence>
<evidence type="ECO:0000256" key="14">
    <source>
        <dbReference type="ARBA" id="ARBA00031399"/>
    </source>
</evidence>
<dbReference type="InterPro" id="IPR001505">
    <property type="entry name" value="Copper_CuA"/>
</dbReference>
<comment type="caution">
    <text evidence="18">The sequence shown here is derived from an EMBL/GenBank/DDBJ whole genome shotgun (WGS) entry which is preliminary data.</text>
</comment>
<comment type="subcellular location">
    <subcellularLocation>
        <location evidence="1">Membrane</location>
        <topology evidence="1">Multi-pass membrane protein</topology>
    </subcellularLocation>
</comment>
<gene>
    <name evidence="18" type="ORF">GCM10009682_54750</name>
</gene>
<dbReference type="Gene3D" id="2.60.40.420">
    <property type="entry name" value="Cupredoxins - blue copper proteins"/>
    <property type="match status" value="1"/>
</dbReference>
<evidence type="ECO:0000256" key="8">
    <source>
        <dbReference type="ARBA" id="ARBA00022967"/>
    </source>
</evidence>
<dbReference type="InterPro" id="IPR045187">
    <property type="entry name" value="CcO_II"/>
</dbReference>
<keyword evidence="6 16" id="KW-0812">Transmembrane</keyword>
<dbReference type="InterPro" id="IPR002429">
    <property type="entry name" value="CcO_II-like_C"/>
</dbReference>
<evidence type="ECO:0000256" key="16">
    <source>
        <dbReference type="SAM" id="Phobius"/>
    </source>
</evidence>
<keyword evidence="10 16" id="KW-1133">Transmembrane helix</keyword>
<comment type="function">
    <text evidence="13">Subunits I and II form the functional core of the enzyme complex. Electrons originating in cytochrome c are transferred via heme a and Cu(A) to the binuclear center formed by heme a3 and Cu(B).</text>
</comment>
<dbReference type="Pfam" id="PF00116">
    <property type="entry name" value="COX2"/>
    <property type="match status" value="1"/>
</dbReference>
<keyword evidence="11" id="KW-0186">Copper</keyword>
<dbReference type="InterPro" id="IPR036257">
    <property type="entry name" value="Cyt_c_oxidase_su2_TM_sf"/>
</dbReference>
<dbReference type="EC" id="7.1.1.9" evidence="3"/>
<dbReference type="PRINTS" id="PR01166">
    <property type="entry name" value="CYCOXIDASEII"/>
</dbReference>
<dbReference type="SUPFAM" id="SSF81464">
    <property type="entry name" value="Cytochrome c oxidase subunit II-like, transmembrane region"/>
    <property type="match status" value="1"/>
</dbReference>
<dbReference type="PROSITE" id="PS50857">
    <property type="entry name" value="COX2_CUA"/>
    <property type="match status" value="1"/>
</dbReference>
<keyword evidence="5" id="KW-0679">Respiratory chain</keyword>
<accession>A0ABN2MIX4</accession>
<feature type="domain" description="Cytochrome oxidase subunit II copper A binding" evidence="17">
    <location>
        <begin position="175"/>
        <end position="300"/>
    </location>
</feature>
<evidence type="ECO:0000256" key="3">
    <source>
        <dbReference type="ARBA" id="ARBA00012949"/>
    </source>
</evidence>
<evidence type="ECO:0000256" key="15">
    <source>
        <dbReference type="ARBA" id="ARBA00047816"/>
    </source>
</evidence>
<evidence type="ECO:0000313" key="19">
    <source>
        <dbReference type="Proteomes" id="UP001500218"/>
    </source>
</evidence>
<dbReference type="EMBL" id="BAAALT010000251">
    <property type="protein sequence ID" value="GAA1828860.1"/>
    <property type="molecule type" value="Genomic_DNA"/>
</dbReference>
<dbReference type="PANTHER" id="PTHR22888:SF9">
    <property type="entry name" value="CYTOCHROME C OXIDASE SUBUNIT 2"/>
    <property type="match status" value="1"/>
</dbReference>
<dbReference type="Gene3D" id="1.10.287.90">
    <property type="match status" value="1"/>
</dbReference>
<keyword evidence="8" id="KW-1278">Translocase</keyword>
<comment type="catalytic activity">
    <reaction evidence="15">
        <text>4 Fe(II)-[cytochrome c] + O2 + 8 H(+)(in) = 4 Fe(III)-[cytochrome c] + 2 H2O + 4 H(+)(out)</text>
        <dbReference type="Rhea" id="RHEA:11436"/>
        <dbReference type="Rhea" id="RHEA-COMP:10350"/>
        <dbReference type="Rhea" id="RHEA-COMP:14399"/>
        <dbReference type="ChEBI" id="CHEBI:15377"/>
        <dbReference type="ChEBI" id="CHEBI:15378"/>
        <dbReference type="ChEBI" id="CHEBI:15379"/>
        <dbReference type="ChEBI" id="CHEBI:29033"/>
        <dbReference type="ChEBI" id="CHEBI:29034"/>
        <dbReference type="EC" id="7.1.1.9"/>
    </reaction>
</comment>
<dbReference type="SUPFAM" id="SSF49503">
    <property type="entry name" value="Cupredoxins"/>
    <property type="match status" value="1"/>
</dbReference>
<dbReference type="InterPro" id="IPR014222">
    <property type="entry name" value="Cyt_c_oxidase_su2"/>
</dbReference>
<keyword evidence="9" id="KW-0249">Electron transport</keyword>